<dbReference type="RefSeq" id="WP_350280200.1">
    <property type="nucleotide sequence ID" value="NZ_CP158165.1"/>
</dbReference>
<evidence type="ECO:0000313" key="2">
    <source>
        <dbReference type="EMBL" id="XBV27414.1"/>
    </source>
</evidence>
<gene>
    <name evidence="2" type="ORF">ABN611_13500</name>
</gene>
<evidence type="ECO:0000256" key="1">
    <source>
        <dbReference type="SAM" id="Phobius"/>
    </source>
</evidence>
<keyword evidence="1" id="KW-0472">Membrane</keyword>
<organism evidence="2">
    <name type="scientific">Kribbella sp. HUAS MG21</name>
    <dbReference type="NCBI Taxonomy" id="3160966"/>
    <lineage>
        <taxon>Bacteria</taxon>
        <taxon>Bacillati</taxon>
        <taxon>Actinomycetota</taxon>
        <taxon>Actinomycetes</taxon>
        <taxon>Propionibacteriales</taxon>
        <taxon>Kribbellaceae</taxon>
        <taxon>Kribbella</taxon>
    </lineage>
</organism>
<name>A0AAU7TKS0_9ACTN</name>
<dbReference type="EMBL" id="CP158165">
    <property type="protein sequence ID" value="XBV27414.1"/>
    <property type="molecule type" value="Genomic_DNA"/>
</dbReference>
<reference evidence="2" key="1">
    <citation type="submission" date="2024-06" db="EMBL/GenBank/DDBJ databases">
        <title>Kribbella sp. strain HUAS MG21 genome sequences.</title>
        <authorList>
            <person name="Mo P."/>
        </authorList>
    </citation>
    <scope>NUCLEOTIDE SEQUENCE</scope>
    <source>
        <strain evidence="2">HUAS MG21</strain>
    </source>
</reference>
<protein>
    <recommendedName>
        <fullName evidence="3">Tight adherence protein B</fullName>
    </recommendedName>
</protein>
<accession>A0AAU7TKS0</accession>
<feature type="transmembrane region" description="Helical" evidence="1">
    <location>
        <begin position="116"/>
        <end position="133"/>
    </location>
</feature>
<dbReference type="AlphaFoldDB" id="A0AAU7TKS0"/>
<keyword evidence="1" id="KW-0812">Transmembrane</keyword>
<sequence length="153" mass="16679">MGAFTKLDGSSWTAAVVGALVTGVPVGIVAGWWSARWRQRMKDAEGGLPPDKVRLAHRAAMGGDVPEDEEIRSAALRIASGYLADYTSRARRLSIIVMAALLIGSIAAAVSESLWALWGALVPALLLYMHWYWPRRLRRRIQALGPGPTETTR</sequence>
<feature type="transmembrane region" description="Helical" evidence="1">
    <location>
        <begin position="12"/>
        <end position="33"/>
    </location>
</feature>
<evidence type="ECO:0008006" key="3">
    <source>
        <dbReference type="Google" id="ProtNLM"/>
    </source>
</evidence>
<feature type="transmembrane region" description="Helical" evidence="1">
    <location>
        <begin position="93"/>
        <end position="110"/>
    </location>
</feature>
<proteinExistence type="predicted"/>
<keyword evidence="1" id="KW-1133">Transmembrane helix</keyword>